<proteinExistence type="predicted"/>
<dbReference type="KEGG" id="smo:SELMODRAFT_407111"/>
<dbReference type="AlphaFoldDB" id="D8R3Y3"/>
<dbReference type="Gene3D" id="3.40.50.300">
    <property type="entry name" value="P-loop containing nucleotide triphosphate hydrolases"/>
    <property type="match status" value="1"/>
</dbReference>
<evidence type="ECO:0000313" key="1">
    <source>
        <dbReference type="EMBL" id="EFJ33018.1"/>
    </source>
</evidence>
<evidence type="ECO:0000313" key="2">
    <source>
        <dbReference type="Proteomes" id="UP000001514"/>
    </source>
</evidence>
<accession>D8R3Y3</accession>
<dbReference type="InterPro" id="IPR027417">
    <property type="entry name" value="P-loop_NTPase"/>
</dbReference>
<name>D8R3Y3_SELML</name>
<dbReference type="InParanoid" id="D8R3Y3"/>
<keyword evidence="2" id="KW-1185">Reference proteome</keyword>
<organism evidence="2">
    <name type="scientific">Selaginella moellendorffii</name>
    <name type="common">Spikemoss</name>
    <dbReference type="NCBI Taxonomy" id="88036"/>
    <lineage>
        <taxon>Eukaryota</taxon>
        <taxon>Viridiplantae</taxon>
        <taxon>Streptophyta</taxon>
        <taxon>Embryophyta</taxon>
        <taxon>Tracheophyta</taxon>
        <taxon>Lycopodiopsida</taxon>
        <taxon>Selaginellales</taxon>
        <taxon>Selaginellaceae</taxon>
        <taxon>Selaginella</taxon>
    </lineage>
</organism>
<dbReference type="Gramene" id="EFJ33018">
    <property type="protein sequence ID" value="EFJ33018"/>
    <property type="gene ID" value="SELMODRAFT_407111"/>
</dbReference>
<sequence>MAEGKRVKVGEVLVGLGSEEWSVPSGTTVKEVIQMILSSRGCSSSKIVLEAHVDQDGSVIPLPDTLKLTEIEGWRYKARAEVVFKPRRFATGVAIQDPTECFFIEPEGAQALAEDLVAGRYCVVCDRRQSGKTTLLYAVAKRLEQSGLVPVYIGGLSSAAKDWTSSDMWRDLCRRLHLACPALFAEQKHEGMCDDIVFMSMFRKTVRVSCKVVVILDEADTLLKLDPGCLDVFFHTIKDMKSQRASYNLWAFALAGVETIKDLLEAQYDRRRHAANEGYLESAAPSRLSPFPHDLSQALRPFTVEELISLMEQANEEHGGKILQVVEVATHIWQQTSGHKGLVGTCLAYMMQEEAFTFKSWLELSDSFKLGRHLFGQATYARIMSFFRTTSTISQALYDLLVSFLGQEKRELQSVVHLRDLLAEGVLTAVSSGDDKYQVSISSPLLRTAILRRCSICGQQVDDPPSPRHLVNRTWLVQQAIRTLDYDCIFRPECSEYSHQFIFMCRVKAVLQSAYPFVGAVVLPEVKEVPVEGVRRSQSRLHTLVRDHQHFPRFGFEYVVDADVKNLRARYQMSVDYSKQHSAQVYLINFTLRKDPLEIKPDDESIYFWGVRFDPEDQTATVTSLDARGAREAAVLSLRNWTGKLKFDDLVG</sequence>
<protein>
    <submittedName>
        <fullName evidence="1">Uncharacterized protein</fullName>
    </submittedName>
</protein>
<dbReference type="SUPFAM" id="SSF52540">
    <property type="entry name" value="P-loop containing nucleoside triphosphate hydrolases"/>
    <property type="match status" value="1"/>
</dbReference>
<reference evidence="1 2" key="1">
    <citation type="journal article" date="2011" name="Science">
        <title>The Selaginella genome identifies genetic changes associated with the evolution of vascular plants.</title>
        <authorList>
            <person name="Banks J.A."/>
            <person name="Nishiyama T."/>
            <person name="Hasebe M."/>
            <person name="Bowman J.L."/>
            <person name="Gribskov M."/>
            <person name="dePamphilis C."/>
            <person name="Albert V.A."/>
            <person name="Aono N."/>
            <person name="Aoyama T."/>
            <person name="Ambrose B.A."/>
            <person name="Ashton N.W."/>
            <person name="Axtell M.J."/>
            <person name="Barker E."/>
            <person name="Barker M.S."/>
            <person name="Bennetzen J.L."/>
            <person name="Bonawitz N.D."/>
            <person name="Chapple C."/>
            <person name="Cheng C."/>
            <person name="Correa L.G."/>
            <person name="Dacre M."/>
            <person name="DeBarry J."/>
            <person name="Dreyer I."/>
            <person name="Elias M."/>
            <person name="Engstrom E.M."/>
            <person name="Estelle M."/>
            <person name="Feng L."/>
            <person name="Finet C."/>
            <person name="Floyd S.K."/>
            <person name="Frommer W.B."/>
            <person name="Fujita T."/>
            <person name="Gramzow L."/>
            <person name="Gutensohn M."/>
            <person name="Harholt J."/>
            <person name="Hattori M."/>
            <person name="Heyl A."/>
            <person name="Hirai T."/>
            <person name="Hiwatashi Y."/>
            <person name="Ishikawa M."/>
            <person name="Iwata M."/>
            <person name="Karol K.G."/>
            <person name="Koehler B."/>
            <person name="Kolukisaoglu U."/>
            <person name="Kubo M."/>
            <person name="Kurata T."/>
            <person name="Lalonde S."/>
            <person name="Li K."/>
            <person name="Li Y."/>
            <person name="Litt A."/>
            <person name="Lyons E."/>
            <person name="Manning G."/>
            <person name="Maruyama T."/>
            <person name="Michael T.P."/>
            <person name="Mikami K."/>
            <person name="Miyazaki S."/>
            <person name="Morinaga S."/>
            <person name="Murata T."/>
            <person name="Mueller-Roeber B."/>
            <person name="Nelson D.R."/>
            <person name="Obara M."/>
            <person name="Oguri Y."/>
            <person name="Olmstead R.G."/>
            <person name="Onodera N."/>
            <person name="Petersen B.L."/>
            <person name="Pils B."/>
            <person name="Prigge M."/>
            <person name="Rensing S.A."/>
            <person name="Riano-Pachon D.M."/>
            <person name="Roberts A.W."/>
            <person name="Sato Y."/>
            <person name="Scheller H.V."/>
            <person name="Schulz B."/>
            <person name="Schulz C."/>
            <person name="Shakirov E.V."/>
            <person name="Shibagaki N."/>
            <person name="Shinohara N."/>
            <person name="Shippen D.E."/>
            <person name="Soerensen I."/>
            <person name="Sotooka R."/>
            <person name="Sugimoto N."/>
            <person name="Sugita M."/>
            <person name="Sumikawa N."/>
            <person name="Tanurdzic M."/>
            <person name="Theissen G."/>
            <person name="Ulvskov P."/>
            <person name="Wakazuki S."/>
            <person name="Weng J.K."/>
            <person name="Willats W.W."/>
            <person name="Wipf D."/>
            <person name="Wolf P.G."/>
            <person name="Yang L."/>
            <person name="Zimmer A.D."/>
            <person name="Zhu Q."/>
            <person name="Mitros T."/>
            <person name="Hellsten U."/>
            <person name="Loque D."/>
            <person name="Otillar R."/>
            <person name="Salamov A."/>
            <person name="Schmutz J."/>
            <person name="Shapiro H."/>
            <person name="Lindquist E."/>
            <person name="Lucas S."/>
            <person name="Rokhsar D."/>
            <person name="Grigoriev I.V."/>
        </authorList>
    </citation>
    <scope>NUCLEOTIDE SEQUENCE [LARGE SCALE GENOMIC DNA]</scope>
</reference>
<dbReference type="HOGENOM" id="CLU_012394_1_0_1"/>
<dbReference type="EMBL" id="GL377571">
    <property type="protein sequence ID" value="EFJ33018.1"/>
    <property type="molecule type" value="Genomic_DNA"/>
</dbReference>
<dbReference type="Proteomes" id="UP000001514">
    <property type="component" value="Unassembled WGS sequence"/>
</dbReference>
<gene>
    <name evidence="1" type="ORF">SELMODRAFT_407111</name>
</gene>